<organism evidence="2 3">
    <name type="scientific">Monosporascus cannonballus</name>
    <dbReference type="NCBI Taxonomy" id="155416"/>
    <lineage>
        <taxon>Eukaryota</taxon>
        <taxon>Fungi</taxon>
        <taxon>Dikarya</taxon>
        <taxon>Ascomycota</taxon>
        <taxon>Pezizomycotina</taxon>
        <taxon>Sordariomycetes</taxon>
        <taxon>Xylariomycetidae</taxon>
        <taxon>Xylariales</taxon>
        <taxon>Xylariales incertae sedis</taxon>
        <taxon>Monosporascus</taxon>
    </lineage>
</organism>
<dbReference type="InterPro" id="IPR051681">
    <property type="entry name" value="Ser/Thr_Kinases-Pseudokinases"/>
</dbReference>
<sequence>MAEPITIDLAGEDGSKRVVDELRTHFSTVRIWEFETLLQEGAYGVVVRIKKKPGLFVGVRRLAVKRALGEDEQNQLRNEIKRLKKLRGAEHIVRIVAARDDINSTEKNESNGLESNDGGPERGFARRRKLSVKLRFSRLIRLFKKKRADHYLVGLHGPVIAMEYLENGTFRRLMARAKRHDVHLPNLMFWSFFLCLIRACVAMAYPMEASEGEPNRLETIPKDGRQSPDLYHGDLHVGNLMLGDPGGRFPEHKIVPVVKSIDFGSTAEMQGGRILNLIARGDVPVLRCNSTYEGIQTMATEILPTEHGHKYPTLDEELRHLLARCLAIQPDNRPRLQEMLQTIEIAVKTKTAGEFAPYHTRETDVAITNTLQLLVYDASTTRGIS</sequence>
<proteinExistence type="predicted"/>
<dbReference type="SUPFAM" id="SSF56112">
    <property type="entry name" value="Protein kinase-like (PK-like)"/>
    <property type="match status" value="1"/>
</dbReference>
<dbReference type="PANTHER" id="PTHR44329">
    <property type="entry name" value="SERINE/THREONINE-PROTEIN KINASE TNNI3K-RELATED"/>
    <property type="match status" value="1"/>
</dbReference>
<dbReference type="InterPro" id="IPR011009">
    <property type="entry name" value="Kinase-like_dom_sf"/>
</dbReference>
<dbReference type="Gene3D" id="1.10.510.10">
    <property type="entry name" value="Transferase(Phosphotransferase) domain 1"/>
    <property type="match status" value="2"/>
</dbReference>
<dbReference type="Proteomes" id="UP000294003">
    <property type="component" value="Unassembled WGS sequence"/>
</dbReference>
<protein>
    <recommendedName>
        <fullName evidence="1">Protein kinase domain-containing protein</fullName>
    </recommendedName>
</protein>
<name>A0ABY0HKZ4_9PEZI</name>
<dbReference type="PROSITE" id="PS50011">
    <property type="entry name" value="PROTEIN_KINASE_DOM"/>
    <property type="match status" value="1"/>
</dbReference>
<comment type="caution">
    <text evidence="2">The sequence shown here is derived from an EMBL/GenBank/DDBJ whole genome shotgun (WGS) entry which is preliminary data.</text>
</comment>
<dbReference type="InterPro" id="IPR000719">
    <property type="entry name" value="Prot_kinase_dom"/>
</dbReference>
<feature type="domain" description="Protein kinase" evidence="1">
    <location>
        <begin position="32"/>
        <end position="385"/>
    </location>
</feature>
<evidence type="ECO:0000259" key="1">
    <source>
        <dbReference type="PROSITE" id="PS50011"/>
    </source>
</evidence>
<keyword evidence="3" id="KW-1185">Reference proteome</keyword>
<reference evidence="2 3" key="1">
    <citation type="submission" date="2018-06" db="EMBL/GenBank/DDBJ databases">
        <title>Complete Genomes of Monosporascus.</title>
        <authorList>
            <person name="Robinson A.J."/>
            <person name="Natvig D.O."/>
        </authorList>
    </citation>
    <scope>NUCLEOTIDE SEQUENCE [LARGE SCALE GENOMIC DNA]</scope>
    <source>
        <strain evidence="2 3">CBS 609.92</strain>
    </source>
</reference>
<evidence type="ECO:0000313" key="3">
    <source>
        <dbReference type="Proteomes" id="UP000294003"/>
    </source>
</evidence>
<evidence type="ECO:0000313" key="2">
    <source>
        <dbReference type="EMBL" id="RYO93737.1"/>
    </source>
</evidence>
<accession>A0ABY0HKZ4</accession>
<dbReference type="EMBL" id="QJNS01000016">
    <property type="protein sequence ID" value="RYO93737.1"/>
    <property type="molecule type" value="Genomic_DNA"/>
</dbReference>
<dbReference type="SMART" id="SM00220">
    <property type="entry name" value="S_TKc"/>
    <property type="match status" value="1"/>
</dbReference>
<gene>
    <name evidence="2" type="ORF">DL762_000942</name>
</gene>